<dbReference type="InterPro" id="IPR021005">
    <property type="entry name" value="Znf_CGNR"/>
</dbReference>
<dbReference type="EMBL" id="CP045423">
    <property type="protein sequence ID" value="QFU15766.1"/>
    <property type="molecule type" value="Genomic_DNA"/>
</dbReference>
<evidence type="ECO:0000313" key="3">
    <source>
        <dbReference type="Proteomes" id="UP000325614"/>
    </source>
</evidence>
<organism evidence="2 3">
    <name type="scientific">Microvirga thermotolerans</name>
    <dbReference type="NCBI Taxonomy" id="2651334"/>
    <lineage>
        <taxon>Bacteria</taxon>
        <taxon>Pseudomonadati</taxon>
        <taxon>Pseudomonadota</taxon>
        <taxon>Alphaproteobacteria</taxon>
        <taxon>Hyphomicrobiales</taxon>
        <taxon>Methylobacteriaceae</taxon>
        <taxon>Microvirga</taxon>
    </lineage>
</organism>
<dbReference type="Gene3D" id="1.10.3300.10">
    <property type="entry name" value="Jann2411-like domain"/>
    <property type="match status" value="1"/>
</dbReference>
<evidence type="ECO:0000259" key="1">
    <source>
        <dbReference type="Pfam" id="PF11706"/>
    </source>
</evidence>
<dbReference type="InterPro" id="IPR023286">
    <property type="entry name" value="ABATE_dom_sf"/>
</dbReference>
<name>A0A5P9JVT4_9HYPH</name>
<gene>
    <name evidence="2" type="ORF">GDR74_05765</name>
</gene>
<dbReference type="PANTHER" id="PTHR35525">
    <property type="entry name" value="BLL6575 PROTEIN"/>
    <property type="match status" value="1"/>
</dbReference>
<sequence length="215" mass="24309">MASAVEETRAGRLPLVGGILALDFTNTSSGRGCATHQDHIRRAEHLLLWAVHAGLFAEADAERVRRRLARDRGKAEELLARALALREVLYRVGSAIAGGREPDPRDLDGLRDDFRDLLAPASLERFEDGRYDWRFPETSVTAFVLGPIVHSAVEMLRQGQLERLKQCPGRDGDCGWLFYDRTKNASRRWCEMSVCGNRAKVRRHRERQFLAEEVG</sequence>
<dbReference type="SUPFAM" id="SSF160904">
    <property type="entry name" value="Jann2411-like"/>
    <property type="match status" value="1"/>
</dbReference>
<keyword evidence="3" id="KW-1185">Reference proteome</keyword>
<dbReference type="AlphaFoldDB" id="A0A5P9JVT4"/>
<proteinExistence type="predicted"/>
<evidence type="ECO:0000313" key="2">
    <source>
        <dbReference type="EMBL" id="QFU15766.1"/>
    </source>
</evidence>
<feature type="domain" description="Zinc finger CGNR" evidence="1">
    <location>
        <begin position="163"/>
        <end position="208"/>
    </location>
</feature>
<dbReference type="KEGG" id="mico:GDR74_05765"/>
<reference evidence="2 3" key="1">
    <citation type="submission" date="2019-10" db="EMBL/GenBank/DDBJ databases">
        <title>Isolation, Identification of Microvirga thermotolerans HR1, a novel thermophilic bacterium and Comparative Genomics of the genus Microvirga.</title>
        <authorList>
            <person name="Li J."/>
            <person name="Zhang W."/>
            <person name="Lin M."/>
            <person name="Wang J."/>
        </authorList>
    </citation>
    <scope>NUCLEOTIDE SEQUENCE [LARGE SCALE GENOMIC DNA]</scope>
    <source>
        <strain evidence="2 3">HR1</strain>
    </source>
</reference>
<dbReference type="Pfam" id="PF07336">
    <property type="entry name" value="ABATE"/>
    <property type="match status" value="1"/>
</dbReference>
<dbReference type="InterPro" id="IPR010852">
    <property type="entry name" value="ABATE"/>
</dbReference>
<dbReference type="RefSeq" id="WP_152585411.1">
    <property type="nucleotide sequence ID" value="NZ_CP045423.1"/>
</dbReference>
<dbReference type="PANTHER" id="PTHR35525:SF3">
    <property type="entry name" value="BLL6575 PROTEIN"/>
    <property type="match status" value="1"/>
</dbReference>
<dbReference type="Pfam" id="PF11706">
    <property type="entry name" value="zf-CGNR"/>
    <property type="match status" value="1"/>
</dbReference>
<protein>
    <recommendedName>
        <fullName evidence="1">Zinc finger CGNR domain-containing protein</fullName>
    </recommendedName>
</protein>
<dbReference type="Proteomes" id="UP000325614">
    <property type="component" value="Chromosome"/>
</dbReference>
<accession>A0A5P9JVT4</accession>